<protein>
    <submittedName>
        <fullName evidence="1">Uncharacterized protein</fullName>
    </submittedName>
</protein>
<sequence>MRVWQGLVKLFEACNNGESVAQFHSLLLKTALIWDTFLSSKLQNLYSIYMPIQTARKLFDESPKRTAYAWNSMIKCYCKEKKYDDTLGLFSVMLSFEKPDNFTIPIVLKACSGLRALHFGRMVHGFVKKNDCINSSLFVGSGLIEFYSKCGYMEDALSVFEEYDQPDVVLWTTLITAYEQNDDPEEALYIFNRMVEDNGLVPDPITLVSLVSACAQLLDLNSGRSVHAFMIRREIQGGLSLWNALLNLYTKSSSVKAAAHLFRVMEEKDVISWGCMISCYAHNGSATRALELLSKMIVIGIQPNSVIVISALQACEATGNLEVGRKMHKLAVQKDFELDISVATALIDMYMSCNSPDEATDIFERMPEKDVVSWSAVLSGCVQNGMAHKSMEIFQGMIYSEIPPDSVMMVKILAACSEIGILQQACCIHGYLIRGGFDNNYFVGASLIESYAKCGSLEDAVKVFDGIQERDVVIWSSMIAGFGFHGHAKQALELFHQMIKNTKIVPNNVTFLSILSACSHGGLLEEGIKLYNKMVNDYKLTPESKHYSIMVDLVGRTGDLGQAMAIINQIPSPVSAHVWGALLGASRIHQNMEMGEVAMKNLSLLDPDHAGYYILLSNMYAVDGKWDVAAEVRNTVKEKQLKKLSGQSTIQYSVQR</sequence>
<accession>A0ACB9ZTU6</accession>
<dbReference type="EMBL" id="CM044708">
    <property type="protein sequence ID" value="KAI5651156.1"/>
    <property type="molecule type" value="Genomic_DNA"/>
</dbReference>
<dbReference type="Proteomes" id="UP001060085">
    <property type="component" value="Linkage Group LG08"/>
</dbReference>
<gene>
    <name evidence="1" type="ORF">M9H77_37161</name>
</gene>
<reference evidence="2" key="1">
    <citation type="journal article" date="2023" name="Nat. Plants">
        <title>Single-cell RNA sequencing provides a high-resolution roadmap for understanding the multicellular compartmentation of specialized metabolism.</title>
        <authorList>
            <person name="Sun S."/>
            <person name="Shen X."/>
            <person name="Li Y."/>
            <person name="Li Y."/>
            <person name="Wang S."/>
            <person name="Li R."/>
            <person name="Zhang H."/>
            <person name="Shen G."/>
            <person name="Guo B."/>
            <person name="Wei J."/>
            <person name="Xu J."/>
            <person name="St-Pierre B."/>
            <person name="Chen S."/>
            <person name="Sun C."/>
        </authorList>
    </citation>
    <scope>NUCLEOTIDE SEQUENCE [LARGE SCALE GENOMIC DNA]</scope>
</reference>
<evidence type="ECO:0000313" key="1">
    <source>
        <dbReference type="EMBL" id="KAI5651156.1"/>
    </source>
</evidence>
<organism evidence="1 2">
    <name type="scientific">Catharanthus roseus</name>
    <name type="common">Madagascar periwinkle</name>
    <name type="synonym">Vinca rosea</name>
    <dbReference type="NCBI Taxonomy" id="4058"/>
    <lineage>
        <taxon>Eukaryota</taxon>
        <taxon>Viridiplantae</taxon>
        <taxon>Streptophyta</taxon>
        <taxon>Embryophyta</taxon>
        <taxon>Tracheophyta</taxon>
        <taxon>Spermatophyta</taxon>
        <taxon>Magnoliopsida</taxon>
        <taxon>eudicotyledons</taxon>
        <taxon>Gunneridae</taxon>
        <taxon>Pentapetalae</taxon>
        <taxon>asterids</taxon>
        <taxon>lamiids</taxon>
        <taxon>Gentianales</taxon>
        <taxon>Apocynaceae</taxon>
        <taxon>Rauvolfioideae</taxon>
        <taxon>Vinceae</taxon>
        <taxon>Catharanthinae</taxon>
        <taxon>Catharanthus</taxon>
    </lineage>
</organism>
<evidence type="ECO:0000313" key="2">
    <source>
        <dbReference type="Proteomes" id="UP001060085"/>
    </source>
</evidence>
<keyword evidence="2" id="KW-1185">Reference proteome</keyword>
<name>A0ACB9ZTU6_CATRO</name>
<comment type="caution">
    <text evidence="1">The sequence shown here is derived from an EMBL/GenBank/DDBJ whole genome shotgun (WGS) entry which is preliminary data.</text>
</comment>
<proteinExistence type="predicted"/>